<evidence type="ECO:0000313" key="2">
    <source>
        <dbReference type="Proteomes" id="UP000245626"/>
    </source>
</evidence>
<organism evidence="1 2">
    <name type="scientific">Violaceomyces palustris</name>
    <dbReference type="NCBI Taxonomy" id="1673888"/>
    <lineage>
        <taxon>Eukaryota</taxon>
        <taxon>Fungi</taxon>
        <taxon>Dikarya</taxon>
        <taxon>Basidiomycota</taxon>
        <taxon>Ustilaginomycotina</taxon>
        <taxon>Ustilaginomycetes</taxon>
        <taxon>Violaceomycetales</taxon>
        <taxon>Violaceomycetaceae</taxon>
        <taxon>Violaceomyces</taxon>
    </lineage>
</organism>
<gene>
    <name evidence="1" type="ORF">IE53DRAFT_385556</name>
</gene>
<dbReference type="EMBL" id="KZ819800">
    <property type="protein sequence ID" value="PWN52044.1"/>
    <property type="molecule type" value="Genomic_DNA"/>
</dbReference>
<dbReference type="Proteomes" id="UP000245626">
    <property type="component" value="Unassembled WGS sequence"/>
</dbReference>
<proteinExistence type="predicted"/>
<reference evidence="1 2" key="1">
    <citation type="journal article" date="2018" name="Mol. Biol. Evol.">
        <title>Broad Genomic Sampling Reveals a Smut Pathogenic Ancestry of the Fungal Clade Ustilaginomycotina.</title>
        <authorList>
            <person name="Kijpornyongpan T."/>
            <person name="Mondo S.J."/>
            <person name="Barry K."/>
            <person name="Sandor L."/>
            <person name="Lee J."/>
            <person name="Lipzen A."/>
            <person name="Pangilinan J."/>
            <person name="LaButti K."/>
            <person name="Hainaut M."/>
            <person name="Henrissat B."/>
            <person name="Grigoriev I.V."/>
            <person name="Spatafora J.W."/>
            <person name="Aime M.C."/>
        </authorList>
    </citation>
    <scope>NUCLEOTIDE SEQUENCE [LARGE SCALE GENOMIC DNA]</scope>
    <source>
        <strain evidence="1 2">SA 807</strain>
    </source>
</reference>
<keyword evidence="2" id="KW-1185">Reference proteome</keyword>
<protein>
    <submittedName>
        <fullName evidence="1">Uncharacterized protein</fullName>
    </submittedName>
</protein>
<evidence type="ECO:0000313" key="1">
    <source>
        <dbReference type="EMBL" id="PWN52044.1"/>
    </source>
</evidence>
<name>A0ACD0P289_9BASI</name>
<accession>A0ACD0P289</accession>
<sequence>MEITQSTLDTFRGVLTALALVPVYLMIKAYIDKKQDQGQRGSRIERVDEVRGSPSSSAGPTK</sequence>